<dbReference type="GO" id="GO:0003691">
    <property type="term" value="F:double-stranded telomeric DNA binding"/>
    <property type="evidence" value="ECO:0007669"/>
    <property type="project" value="TreeGrafter"/>
</dbReference>
<dbReference type="AlphaFoldDB" id="A0A8A3PI52"/>
<evidence type="ECO:0000259" key="5">
    <source>
        <dbReference type="Pfam" id="PF08558"/>
    </source>
</evidence>
<gene>
    <name evidence="6" type="ORF">DSL72_007570</name>
</gene>
<protein>
    <recommendedName>
        <fullName evidence="5">Telomere repeat-binding factor dimerisation domain-containing protein</fullName>
    </recommendedName>
</protein>
<evidence type="ECO:0000256" key="1">
    <source>
        <dbReference type="ARBA" id="ARBA00023125"/>
    </source>
</evidence>
<feature type="region of interest" description="Disordered" evidence="4">
    <location>
        <begin position="599"/>
        <end position="692"/>
    </location>
</feature>
<evidence type="ECO:0000313" key="7">
    <source>
        <dbReference type="Proteomes" id="UP000672032"/>
    </source>
</evidence>
<feature type="compositionally biased region" description="Low complexity" evidence="4">
    <location>
        <begin position="678"/>
        <end position="692"/>
    </location>
</feature>
<evidence type="ECO:0000256" key="3">
    <source>
        <dbReference type="ARBA" id="ARBA00023306"/>
    </source>
</evidence>
<dbReference type="InterPro" id="IPR052833">
    <property type="entry name" value="Telomeric_DNA-bd_trans-reg"/>
</dbReference>
<dbReference type="InterPro" id="IPR009057">
    <property type="entry name" value="Homeodomain-like_sf"/>
</dbReference>
<proteinExistence type="predicted"/>
<feature type="compositionally biased region" description="Basic and acidic residues" evidence="4">
    <location>
        <begin position="425"/>
        <end position="435"/>
    </location>
</feature>
<dbReference type="Gene3D" id="1.10.10.60">
    <property type="entry name" value="Homeodomain-like"/>
    <property type="match status" value="1"/>
</dbReference>
<feature type="region of interest" description="Disordered" evidence="4">
    <location>
        <begin position="1"/>
        <end position="86"/>
    </location>
</feature>
<dbReference type="EMBL" id="CP063409">
    <property type="protein sequence ID" value="QSZ34715.1"/>
    <property type="molecule type" value="Genomic_DNA"/>
</dbReference>
<feature type="compositionally biased region" description="Polar residues" evidence="4">
    <location>
        <begin position="484"/>
        <end position="493"/>
    </location>
</feature>
<dbReference type="GO" id="GO:0010833">
    <property type="term" value="P:telomere maintenance via telomere lengthening"/>
    <property type="evidence" value="ECO:0007669"/>
    <property type="project" value="TreeGrafter"/>
</dbReference>
<evidence type="ECO:0000256" key="2">
    <source>
        <dbReference type="ARBA" id="ARBA00023242"/>
    </source>
</evidence>
<feature type="compositionally biased region" description="Basic and acidic residues" evidence="4">
    <location>
        <begin position="656"/>
        <end position="677"/>
    </location>
</feature>
<dbReference type="InterPro" id="IPR013867">
    <property type="entry name" value="Telomere_rpt-bd_fac_dimer_dom"/>
</dbReference>
<name>A0A8A3PI52_9HELO</name>
<feature type="region of interest" description="Disordered" evidence="4">
    <location>
        <begin position="424"/>
        <end position="524"/>
    </location>
</feature>
<reference evidence="6" key="1">
    <citation type="submission" date="2020-10" db="EMBL/GenBank/DDBJ databases">
        <title>Genome Sequence of Monilinia vaccinii-corymbosi Sheds Light on Mummy Berry Disease Infection of Blueberry and Mating Type.</title>
        <authorList>
            <person name="Yow A.G."/>
            <person name="Zhang Y."/>
            <person name="Bansal K."/>
            <person name="Eacker S.M."/>
            <person name="Sullivan S."/>
            <person name="Liachko I."/>
            <person name="Cubeta M.A."/>
            <person name="Rollins J.A."/>
            <person name="Ashrafi H."/>
        </authorList>
    </citation>
    <scope>NUCLEOTIDE SEQUENCE</scope>
    <source>
        <strain evidence="6">RL-1</strain>
    </source>
</reference>
<dbReference type="Proteomes" id="UP000672032">
    <property type="component" value="Chromosome 5"/>
</dbReference>
<feature type="compositionally biased region" description="Basic and acidic residues" evidence="4">
    <location>
        <begin position="49"/>
        <end position="58"/>
    </location>
</feature>
<dbReference type="OrthoDB" id="3366990at2759"/>
<keyword evidence="3" id="KW-0131">Cell cycle</keyword>
<feature type="compositionally biased region" description="Polar residues" evidence="4">
    <location>
        <begin position="26"/>
        <end position="36"/>
    </location>
</feature>
<dbReference type="CDD" id="cd11660">
    <property type="entry name" value="SANT_TRF"/>
    <property type="match status" value="1"/>
</dbReference>
<dbReference type="PANTHER" id="PTHR47807:SF1">
    <property type="entry name" value="PROTEIN TBF1"/>
    <property type="match status" value="1"/>
</dbReference>
<dbReference type="FunFam" id="1.10.10.60:FF:000137">
    <property type="entry name" value="MYB DNA binding protein"/>
    <property type="match status" value="1"/>
</dbReference>
<keyword evidence="2" id="KW-0539">Nucleus</keyword>
<dbReference type="SUPFAM" id="SSF46689">
    <property type="entry name" value="Homeodomain-like"/>
    <property type="match status" value="1"/>
</dbReference>
<feature type="compositionally biased region" description="Polar residues" evidence="4">
    <location>
        <begin position="1"/>
        <end position="16"/>
    </location>
</feature>
<keyword evidence="1" id="KW-0238">DNA-binding</keyword>
<feature type="compositionally biased region" description="Polar residues" evidence="4">
    <location>
        <begin position="633"/>
        <end position="653"/>
    </location>
</feature>
<evidence type="ECO:0000256" key="4">
    <source>
        <dbReference type="SAM" id="MobiDB-lite"/>
    </source>
</evidence>
<dbReference type="PANTHER" id="PTHR47807">
    <property type="entry name" value="PROTEIN TBF1"/>
    <property type="match status" value="1"/>
</dbReference>
<sequence>MAESSTDPLASTSSNDDVPIKLEPLQDTSISPQSSPGLKRRVSSEQLDPPEKRQRIEFEATQPPPPLDATNEDVPPPPTDDAGDGLADLDLDAIIAGAVAHVAEEYQDAGSMEMNGDASHQNPPHETNFSIVSATQTPHSQIQFVNDQAAYDRIHSDHQLSLQVLSLLSLESLSLQMLNILSEGGFDDVIAIVTQTDTVRGQSFQIMKDLFQRTKKIYGSSTFISADELNIRDPAQREIIRLANHATFVTGVFGGQEVGFYELNEHFVNTWTREGEPVSKASGQLLLNLKTQIIVAALSMEEPDKPVEDLILDIFPPNFGTLLGQRHSYPLTQDEKQLVVDLDIRRVYLFNQGNDPVKIKDLGDLFNWDSFLRSTHIHMDAYRPLVEPYISKYSLTVPTSTGYSQGPTGGPLNGNPLSYADANTEAEHAAQKAPEDTGSVYQQNGTPNGYRQAQYQSTYQQPNQSPNTYSNQYTSNNPPAPTPHHSQSESTSALYEKARQAAAAKNNPGQKARPGLPSQRRPWSTEEENALMAGLDSVKGPHWSQILALYGEKGSASTVLRDRNQVQLKDKARNLKLFFLKSNIEVPYYLQCVTGELKTRAPTQAARKEAEERARLAGNEENARFHGVMSLASGMQNSNPENGSGSSYQQTPDPTEDYKSTSDSPERLQVEEPRQEESQQLETQQESLEMQEMNADERLRQQLLAATNS</sequence>
<dbReference type="GO" id="GO:0042803">
    <property type="term" value="F:protein homodimerization activity"/>
    <property type="evidence" value="ECO:0007669"/>
    <property type="project" value="InterPro"/>
</dbReference>
<feature type="domain" description="Telomere repeat-binding factor dimerisation" evidence="5">
    <location>
        <begin position="164"/>
        <end position="388"/>
    </location>
</feature>
<organism evidence="6 7">
    <name type="scientific">Monilinia vaccinii-corymbosi</name>
    <dbReference type="NCBI Taxonomy" id="61207"/>
    <lineage>
        <taxon>Eukaryota</taxon>
        <taxon>Fungi</taxon>
        <taxon>Dikarya</taxon>
        <taxon>Ascomycota</taxon>
        <taxon>Pezizomycotina</taxon>
        <taxon>Leotiomycetes</taxon>
        <taxon>Helotiales</taxon>
        <taxon>Sclerotiniaceae</taxon>
        <taxon>Monilinia</taxon>
    </lineage>
</organism>
<keyword evidence="7" id="KW-1185">Reference proteome</keyword>
<feature type="compositionally biased region" description="Basic and acidic residues" evidence="4">
    <location>
        <begin position="606"/>
        <end position="615"/>
    </location>
</feature>
<evidence type="ECO:0000313" key="6">
    <source>
        <dbReference type="EMBL" id="QSZ34715.1"/>
    </source>
</evidence>
<accession>A0A8A3PI52</accession>
<dbReference type="Pfam" id="PF08558">
    <property type="entry name" value="TRF"/>
    <property type="match status" value="1"/>
</dbReference>
<feature type="compositionally biased region" description="Polar residues" evidence="4">
    <location>
        <begin position="439"/>
        <end position="477"/>
    </location>
</feature>